<accession>A0ABQ1G158</accession>
<evidence type="ECO:0000313" key="1">
    <source>
        <dbReference type="EMBL" id="GGA34652.1"/>
    </source>
</evidence>
<reference evidence="2" key="1">
    <citation type="journal article" date="2019" name="Int. J. Syst. Evol. Microbiol.">
        <title>The Global Catalogue of Microorganisms (GCM) 10K type strain sequencing project: providing services to taxonomists for standard genome sequencing and annotation.</title>
        <authorList>
            <consortium name="The Broad Institute Genomics Platform"/>
            <consortium name="The Broad Institute Genome Sequencing Center for Infectious Disease"/>
            <person name="Wu L."/>
            <person name="Ma J."/>
        </authorList>
    </citation>
    <scope>NUCLEOTIDE SEQUENCE [LARGE SCALE GENOMIC DNA]</scope>
    <source>
        <strain evidence="2">CGMCC 1.10106</strain>
    </source>
</reference>
<protein>
    <recommendedName>
        <fullName evidence="3">Transcription factor</fullName>
    </recommendedName>
</protein>
<keyword evidence="2" id="KW-1185">Reference proteome</keyword>
<dbReference type="Pfam" id="PF07704">
    <property type="entry name" value="PSK_trans_fac"/>
    <property type="match status" value="1"/>
</dbReference>
<evidence type="ECO:0000313" key="2">
    <source>
        <dbReference type="Proteomes" id="UP000618591"/>
    </source>
</evidence>
<evidence type="ECO:0008006" key="3">
    <source>
        <dbReference type="Google" id="ProtNLM"/>
    </source>
</evidence>
<name>A0ABQ1G158_9SPHN</name>
<sequence length="85" mass="9794">MASLYIKDNETAALVERLAKRSGMTKTALVRELAAAREAELDRTDPRQDVRDKLDALWREYPFPRSTGTKVDKAFFDKMWGEDDD</sequence>
<dbReference type="Proteomes" id="UP000618591">
    <property type="component" value="Unassembled WGS sequence"/>
</dbReference>
<dbReference type="RefSeq" id="WP_188444835.1">
    <property type="nucleotide sequence ID" value="NZ_BMDW01000001.1"/>
</dbReference>
<gene>
    <name evidence="1" type="ORF">GCM10011395_01240</name>
</gene>
<comment type="caution">
    <text evidence="1">The sequence shown here is derived from an EMBL/GenBank/DDBJ whole genome shotgun (WGS) entry which is preliminary data.</text>
</comment>
<dbReference type="EMBL" id="BMDW01000001">
    <property type="protein sequence ID" value="GGA34652.1"/>
    <property type="molecule type" value="Genomic_DNA"/>
</dbReference>
<organism evidence="1 2">
    <name type="scientific">Sphingomonas psychrolutea</name>
    <dbReference type="NCBI Taxonomy" id="1259676"/>
    <lineage>
        <taxon>Bacteria</taxon>
        <taxon>Pseudomonadati</taxon>
        <taxon>Pseudomonadota</taxon>
        <taxon>Alphaproteobacteria</taxon>
        <taxon>Sphingomonadales</taxon>
        <taxon>Sphingomonadaceae</taxon>
        <taxon>Sphingomonas</taxon>
    </lineage>
</organism>
<dbReference type="InterPro" id="IPR011660">
    <property type="entry name" value="VapB-like"/>
</dbReference>
<proteinExistence type="predicted"/>